<feature type="non-terminal residue" evidence="1">
    <location>
        <position position="1"/>
    </location>
</feature>
<comment type="caution">
    <text evidence="1">The sequence shown here is derived from an EMBL/GenBank/DDBJ whole genome shotgun (WGS) entry which is preliminary data.</text>
</comment>
<organism evidence="1 2">
    <name type="scientific">Stylosanthes scabra</name>
    <dbReference type="NCBI Taxonomy" id="79078"/>
    <lineage>
        <taxon>Eukaryota</taxon>
        <taxon>Viridiplantae</taxon>
        <taxon>Streptophyta</taxon>
        <taxon>Embryophyta</taxon>
        <taxon>Tracheophyta</taxon>
        <taxon>Spermatophyta</taxon>
        <taxon>Magnoliopsida</taxon>
        <taxon>eudicotyledons</taxon>
        <taxon>Gunneridae</taxon>
        <taxon>Pentapetalae</taxon>
        <taxon>rosids</taxon>
        <taxon>fabids</taxon>
        <taxon>Fabales</taxon>
        <taxon>Fabaceae</taxon>
        <taxon>Papilionoideae</taxon>
        <taxon>50 kb inversion clade</taxon>
        <taxon>dalbergioids sensu lato</taxon>
        <taxon>Dalbergieae</taxon>
        <taxon>Pterocarpus clade</taxon>
        <taxon>Stylosanthes</taxon>
    </lineage>
</organism>
<proteinExistence type="predicted"/>
<gene>
    <name evidence="1" type="ORF">PIB30_065773</name>
</gene>
<sequence length="94" mass="10459">SSGRARTNIKRLMVNLNMPPDGNIEGSNPEMDAPMEGLLEEEFESHENSIVGDPSMHAYHINPDSDGDEAEVEPAHFNVETMKRQITSLTDNLH</sequence>
<reference evidence="1 2" key="1">
    <citation type="journal article" date="2023" name="Plants (Basel)">
        <title>Bridging the Gap: Combining Genomics and Transcriptomics Approaches to Understand Stylosanthes scabra, an Orphan Legume from the Brazilian Caatinga.</title>
        <authorList>
            <person name="Ferreira-Neto J.R.C."/>
            <person name="da Silva M.D."/>
            <person name="Binneck E."/>
            <person name="de Melo N.F."/>
            <person name="da Silva R.H."/>
            <person name="de Melo A.L.T.M."/>
            <person name="Pandolfi V."/>
            <person name="Bustamante F.O."/>
            <person name="Brasileiro-Vidal A.C."/>
            <person name="Benko-Iseppon A.M."/>
        </authorList>
    </citation>
    <scope>NUCLEOTIDE SEQUENCE [LARGE SCALE GENOMIC DNA]</scope>
    <source>
        <tissue evidence="1">Leaves</tissue>
    </source>
</reference>
<dbReference type="EMBL" id="JASCZI010061075">
    <property type="protein sequence ID" value="MED6137528.1"/>
    <property type="molecule type" value="Genomic_DNA"/>
</dbReference>
<accession>A0ABU6SP04</accession>
<name>A0ABU6SP04_9FABA</name>
<dbReference type="Proteomes" id="UP001341840">
    <property type="component" value="Unassembled WGS sequence"/>
</dbReference>
<evidence type="ECO:0000313" key="2">
    <source>
        <dbReference type="Proteomes" id="UP001341840"/>
    </source>
</evidence>
<protein>
    <submittedName>
        <fullName evidence="1">Uncharacterized protein</fullName>
    </submittedName>
</protein>
<keyword evidence="2" id="KW-1185">Reference proteome</keyword>
<evidence type="ECO:0000313" key="1">
    <source>
        <dbReference type="EMBL" id="MED6137528.1"/>
    </source>
</evidence>